<reference evidence="1 2" key="1">
    <citation type="journal article" date="2014" name="Nature">
        <title>An environmental bacterial taxon with a large and distinct metabolic repertoire.</title>
        <authorList>
            <person name="Wilson M.C."/>
            <person name="Mori T."/>
            <person name="Ruckert C."/>
            <person name="Uria A.R."/>
            <person name="Helf M.J."/>
            <person name="Takada K."/>
            <person name="Gernert C."/>
            <person name="Steffens U.A."/>
            <person name="Heycke N."/>
            <person name="Schmitt S."/>
            <person name="Rinke C."/>
            <person name="Helfrich E.J."/>
            <person name="Brachmann A.O."/>
            <person name="Gurgui C."/>
            <person name="Wakimoto T."/>
            <person name="Kracht M."/>
            <person name="Crusemann M."/>
            <person name="Hentschel U."/>
            <person name="Abe I."/>
            <person name="Matsunaga S."/>
            <person name="Kalinowski J."/>
            <person name="Takeyama H."/>
            <person name="Piel J."/>
        </authorList>
    </citation>
    <scope>NUCLEOTIDE SEQUENCE [LARGE SCALE GENOMIC DNA]</scope>
    <source>
        <strain evidence="2">TSY2</strain>
    </source>
</reference>
<proteinExistence type="predicted"/>
<sequence>MDSTLLFMAGVAVGWFIELMIDYGYWRYRSTCTDTEVELQAEVERLSTANAMLTSQLDAWADDRERVSALERSLQAKDAALVKLLARSPSANGDPEPGCQTQPMHGSAAIGHADAPDNLMRISGIGPKVQKLLQDHGIRTFGQLAAASAWELNAVLQKAAARLPLSRHELYLTWVEQARLADAGDHQRFKVVHDQIRQRIGYDPLQRIWRIGPRTARRLRHHGVTTFEQLAAIDITQLDRSLVKSGLDYGLPSAKLHTIWTEQARLASAGGWVEFEAMEDILRAEYPDGGDDLQQIWGIDAHIRDKLHENGIIRFAQLAATSADRLQTCLADADVDLLLPRQEVYTIWIEQAQLAADGEWDELEAAQSLFDYV</sequence>
<dbReference type="SUPFAM" id="SSF56672">
    <property type="entry name" value="DNA/RNA polymerases"/>
    <property type="match status" value="1"/>
</dbReference>
<evidence type="ECO:0000313" key="1">
    <source>
        <dbReference type="EMBL" id="ETX07746.1"/>
    </source>
</evidence>
<dbReference type="Proteomes" id="UP000019140">
    <property type="component" value="Unassembled WGS sequence"/>
</dbReference>
<evidence type="ECO:0008006" key="3">
    <source>
        <dbReference type="Google" id="ProtNLM"/>
    </source>
</evidence>
<gene>
    <name evidence="1" type="ORF">ETSY2_09450</name>
</gene>
<accession>W4MCU3</accession>
<evidence type="ECO:0000313" key="2">
    <source>
        <dbReference type="Proteomes" id="UP000019140"/>
    </source>
</evidence>
<dbReference type="HOGENOM" id="CLU_741205_0_0_7"/>
<keyword evidence="2" id="KW-1185">Reference proteome</keyword>
<name>W4MCU3_9BACT</name>
<dbReference type="Pfam" id="PF14520">
    <property type="entry name" value="HHH_5"/>
    <property type="match status" value="2"/>
</dbReference>
<dbReference type="AlphaFoldDB" id="W4MCU3"/>
<comment type="caution">
    <text evidence="1">The sequence shown here is derived from an EMBL/GenBank/DDBJ whole genome shotgun (WGS) entry which is preliminary data.</text>
</comment>
<dbReference type="Gene3D" id="1.10.150.20">
    <property type="entry name" value="5' to 3' exonuclease, C-terminal subdomain"/>
    <property type="match status" value="2"/>
</dbReference>
<dbReference type="EMBL" id="AZHX01000384">
    <property type="protein sequence ID" value="ETX07746.1"/>
    <property type="molecule type" value="Genomic_DNA"/>
</dbReference>
<organism evidence="1 2">
    <name type="scientific">Candidatus Entotheonella gemina</name>
    <dbReference type="NCBI Taxonomy" id="1429439"/>
    <lineage>
        <taxon>Bacteria</taxon>
        <taxon>Pseudomonadati</taxon>
        <taxon>Nitrospinota/Tectimicrobiota group</taxon>
        <taxon>Candidatus Tectimicrobiota</taxon>
        <taxon>Candidatus Entotheonellia</taxon>
        <taxon>Candidatus Entotheonellales</taxon>
        <taxon>Candidatus Entotheonellaceae</taxon>
        <taxon>Candidatus Entotheonella</taxon>
    </lineage>
</organism>
<dbReference type="InterPro" id="IPR043502">
    <property type="entry name" value="DNA/RNA_pol_sf"/>
</dbReference>
<protein>
    <recommendedName>
        <fullName evidence="3">DUF4332 domain-containing protein</fullName>
    </recommendedName>
</protein>